<dbReference type="NCBIfam" id="NF045510">
    <property type="entry name" value="4Cys_prefix_kin"/>
    <property type="match status" value="1"/>
</dbReference>
<reference evidence="2 3" key="1">
    <citation type="journal article" date="2023" name="Limnol Oceanogr Lett">
        <title>Environmental adaptations by the intertidal Antarctic cyanobacterium Halotia branconii CENA392 as revealed using long-read genome sequencing.</title>
        <authorList>
            <person name="Dextro R.B."/>
            <person name="Delbaje E."/>
            <person name="Freitas P.N.N."/>
            <person name="Geraldes V."/>
            <person name="Pinto E."/>
            <person name="Long P.F."/>
            <person name="Fiore M.F."/>
        </authorList>
    </citation>
    <scope>NUCLEOTIDE SEQUENCE [LARGE SCALE GENOMIC DNA]</scope>
    <source>
        <strain evidence="2 3">CENA392</strain>
    </source>
</reference>
<gene>
    <name evidence="2" type="ORF">QI031_17320</name>
</gene>
<accession>A0AAJ6NN46</accession>
<dbReference type="Proteomes" id="UP001223520">
    <property type="component" value="Chromosome"/>
</dbReference>
<name>A0AAJ6NN46_9CYAN</name>
<dbReference type="RefSeq" id="WP_281480901.1">
    <property type="nucleotide sequence ID" value="NZ_CP124543.1"/>
</dbReference>
<protein>
    <submittedName>
        <fullName evidence="2">Serine/threonine protein kinase</fullName>
    </submittedName>
</protein>
<keyword evidence="2" id="KW-0418">Kinase</keyword>
<keyword evidence="2" id="KW-0723">Serine/threonine-protein kinase</keyword>
<proteinExistence type="predicted"/>
<evidence type="ECO:0000313" key="2">
    <source>
        <dbReference type="EMBL" id="WGV23575.1"/>
    </source>
</evidence>
<keyword evidence="2" id="KW-0808">Transferase</keyword>
<feature type="region of interest" description="Disordered" evidence="1">
    <location>
        <begin position="122"/>
        <end position="156"/>
    </location>
</feature>
<sequence>MCLCINPACPQPYYSENDKDRFCKSCGSQLELLGRYRVIRLLSDKTGFGKVYEIHEHSTSKILKVLHEDLSNDAKAVELFRQQADVPQIDSYFQYRTRNGLVLHCIAMAKIDSFDSEQWLQKRRSHPTAQETAQQQSQIKQISQTKLHTSLPPSAKQSKEVPLTALFAAMLVSLGLLNAIAFATGYPKFVALPSQGQFPQRKGKIDYFPYEEGRDNQGRIAKFNIAVLSVEYKWLVGSNFQIKYNDQVISLEVLKLNLEQEGIQKIMKNPSEIISVGMASCEGNVEVEQRRAFERSKQIQVLAKKLFSNTPSVKGYRLLNLGRFQRSNCQTNQEATAYQRSVILIGVKKQSANVILDEALRDRLENKPFGDFKLRDYSLGSADKFRTIISNLSEK</sequence>
<evidence type="ECO:0000313" key="3">
    <source>
        <dbReference type="Proteomes" id="UP001223520"/>
    </source>
</evidence>
<feature type="compositionally biased region" description="Polar residues" evidence="1">
    <location>
        <begin position="147"/>
        <end position="156"/>
    </location>
</feature>
<feature type="compositionally biased region" description="Low complexity" evidence="1">
    <location>
        <begin position="129"/>
        <end position="146"/>
    </location>
</feature>
<organism evidence="2 3">
    <name type="scientific">Halotia branconii CENA392</name>
    <dbReference type="NCBI Taxonomy" id="1539056"/>
    <lineage>
        <taxon>Bacteria</taxon>
        <taxon>Bacillati</taxon>
        <taxon>Cyanobacteriota</taxon>
        <taxon>Cyanophyceae</taxon>
        <taxon>Nostocales</taxon>
        <taxon>Nodulariaceae</taxon>
        <taxon>Halotia</taxon>
    </lineage>
</organism>
<dbReference type="GO" id="GO:0004674">
    <property type="term" value="F:protein serine/threonine kinase activity"/>
    <property type="evidence" value="ECO:0007669"/>
    <property type="project" value="UniProtKB-KW"/>
</dbReference>
<dbReference type="AlphaFoldDB" id="A0AAJ6NN46"/>
<dbReference type="KEGG" id="hbq:QI031_17320"/>
<dbReference type="EMBL" id="CP124543">
    <property type="protein sequence ID" value="WGV23575.1"/>
    <property type="molecule type" value="Genomic_DNA"/>
</dbReference>
<keyword evidence="3" id="KW-1185">Reference proteome</keyword>
<evidence type="ECO:0000256" key="1">
    <source>
        <dbReference type="SAM" id="MobiDB-lite"/>
    </source>
</evidence>